<accession>A0A5N8V8D7</accession>
<proteinExistence type="predicted"/>
<dbReference type="RefSeq" id="WP_152884658.1">
    <property type="nucleotide sequence ID" value="NZ_VJZD01000005.1"/>
</dbReference>
<gene>
    <name evidence="3" type="ORF">FNH09_02650</name>
</gene>
<organism evidence="3 4">
    <name type="scientific">Streptomyces adustus</name>
    <dbReference type="NCBI Taxonomy" id="1609272"/>
    <lineage>
        <taxon>Bacteria</taxon>
        <taxon>Bacillati</taxon>
        <taxon>Actinomycetota</taxon>
        <taxon>Actinomycetes</taxon>
        <taxon>Kitasatosporales</taxon>
        <taxon>Streptomycetaceae</taxon>
        <taxon>Streptomyces</taxon>
    </lineage>
</organism>
<dbReference type="OrthoDB" id="3877861at2"/>
<feature type="compositionally biased region" description="Polar residues" evidence="1">
    <location>
        <begin position="942"/>
        <end position="956"/>
    </location>
</feature>
<feature type="region of interest" description="Disordered" evidence="1">
    <location>
        <begin position="941"/>
        <end position="961"/>
    </location>
</feature>
<feature type="domain" description="Tox-PL" evidence="2">
    <location>
        <begin position="296"/>
        <end position="353"/>
    </location>
</feature>
<evidence type="ECO:0000313" key="4">
    <source>
        <dbReference type="Proteomes" id="UP000325849"/>
    </source>
</evidence>
<dbReference type="EMBL" id="VJZD01000005">
    <property type="protein sequence ID" value="MPY30245.1"/>
    <property type="molecule type" value="Genomic_DNA"/>
</dbReference>
<name>A0A5N8V8D7_9ACTN</name>
<keyword evidence="4" id="KW-1185">Reference proteome</keyword>
<reference evidence="3 4" key="1">
    <citation type="submission" date="2019-07" db="EMBL/GenBank/DDBJ databases">
        <title>New species of Amycolatopsis and Streptomyces.</title>
        <authorList>
            <person name="Duangmal K."/>
            <person name="Teo W.F.A."/>
            <person name="Lipun K."/>
        </authorList>
    </citation>
    <scope>NUCLEOTIDE SEQUENCE [LARGE SCALE GENOMIC DNA]</scope>
    <source>
        <strain evidence="3 4">NBRC 109810</strain>
    </source>
</reference>
<protein>
    <recommendedName>
        <fullName evidence="2">Tox-PL domain-containing protein</fullName>
    </recommendedName>
</protein>
<sequence length="1498" mass="163777">MSPLGGVFPGAGSAVQATPNKVCFDVLTEIRDLQKTGVLDAADVRRAATKVIDALRSTYAREIRQLSKPGAMPQGGAKEEIRRVESVRRPDAELTVRLTPDSRSFDVTAITNRLEQGKGGVESPLFSEATEIVQQYFGRMPDADLREDTGLETLPPAWQAVHFVMAHLEDAQDTNAARESAADLALVMSALMPSDLEEGLLRAGVSGTSAGWQGQPQVPAILQEKVDEAIAEAVARADVTMEAFAAEPTLIGCVPLTEAVIRVLYRQKKTPVEVLLPGRYLTTLAGDLSAKVPGTTAGAEWTRVSDLQMVTRALTNIGDGASAVVLTEHPTRAGHAFAATKTPSGVFWIDLQADTRNRITSDAPHRAATRTRATVLDPEGRVVENALLEWPPARAHTLAEDLLDPSPTPNQYGAIGVEIEYAWPLGRYSGKLSAGLPLAWNDTYGLRLVVDHKTFYRVTDGRLFLTPQIAEKKTGEKPTKQKEAIIEVVTDPMRVFNQEQRYPGRQLVLPQALRIRHLLSRTNHENSEILLRNLLPVQEGWVFSPEGQSVSVRPSPDPSHRAYTQLNVGVPIGGVRHLLELAQDRNGLDSLNDSLGGARAFAADVTTLYAARTLKRSITEENLPFLSEVRGLDELYGYAWLTFHHVAAGPIVTRFFRQRLTKNMLIVALRNSFHVVRRLLLPEAREFLTDYQTQIAEMFTVRLGQAIATHGARMPANIMDESFSGGATYRDYLMTAIAGKTLQGRRVTQGESVGVADMDVDQGDAGLPKVVLELRQFTGGLQSGEKFADIPHMDDQTISRTVGELEAVSREANALAQRFQDPRVGLTTREATTVLGHQLVRHVGPLLLKLTPLMAVIPQVTQKRWPVLGHSEARKIANALVQHVKAPETALPSWVLTRLTQVRETLMAAVNMQTQIMPAEQPYFAAAVLDLNAVLRELTPRATGSTSAPRSGSQRNPEYGAPRAWSVVDATAVSPTDRPADSLPAASSGRESLAWGVRWDARKWDESAWPYRFERLSEQDRKTVVRREAELASRRPLARAALLNTDRFEAFKGSTRDTSRLDPIGLDGTMTHIRADLRRIWIPDETSQGSATGKAGTWYLDVTLRLHLEAKEGVTRQTVETLEEELTEVTRAKLNAHAFELPSGDKLFVNPEFVSKSDNPHQIVSVHAGQGQMTATDFYPISSKDGSQTTMGQALHEFFHLLGAKDGYQDEEMALGRSASPSIMTHDSRFAALLSSVDLEVLGNLYSSGPVIYDYRDGAQQHGEGAPGRPTAFLNAPRAKTDTLRSPQVLAELETTGEAALRTHSQSGELAVPAEATPTNNDAITGSEPGRPSEHEMTPETASEVHAAEGSPFPLGGKWQRQPLQVQAVLHTRKYPLTTLLGQDAPQVTTQLAEAMNAPQGDSETERKQHIQRVKAAFAPIVAEAASHIRRDLAGNSTPSRVLSLNNSRLVITEIRDASHVALALTQEIADALNNRVYVEHTPGQKIPICPSQDQSTP</sequence>
<dbReference type="Pfam" id="PF15644">
    <property type="entry name" value="Gln_amidase"/>
    <property type="match status" value="1"/>
</dbReference>
<dbReference type="Proteomes" id="UP000325849">
    <property type="component" value="Unassembled WGS sequence"/>
</dbReference>
<dbReference type="InterPro" id="IPR028908">
    <property type="entry name" value="Tox-PL_dom"/>
</dbReference>
<feature type="region of interest" description="Disordered" evidence="1">
    <location>
        <begin position="1313"/>
        <end position="1349"/>
    </location>
</feature>
<evidence type="ECO:0000256" key="1">
    <source>
        <dbReference type="SAM" id="MobiDB-lite"/>
    </source>
</evidence>
<comment type="caution">
    <text evidence="3">The sequence shown here is derived from an EMBL/GenBank/DDBJ whole genome shotgun (WGS) entry which is preliminary data.</text>
</comment>
<evidence type="ECO:0000313" key="3">
    <source>
        <dbReference type="EMBL" id="MPY30245.1"/>
    </source>
</evidence>
<evidence type="ECO:0000259" key="2">
    <source>
        <dbReference type="Pfam" id="PF15644"/>
    </source>
</evidence>